<dbReference type="Gene3D" id="3.90.228.20">
    <property type="match status" value="1"/>
</dbReference>
<keyword evidence="11" id="KW-0418">Kinase</keyword>
<dbReference type="InterPro" id="IPR001272">
    <property type="entry name" value="PEP_carboxykinase_ATP"/>
</dbReference>
<feature type="binding site" evidence="10">
    <location>
        <position position="320"/>
    </location>
    <ligand>
        <name>substrate</name>
    </ligand>
</feature>
<dbReference type="Pfam" id="PF01293">
    <property type="entry name" value="PEPCK_ATP"/>
    <property type="match status" value="1"/>
</dbReference>
<feature type="binding site" evidence="10">
    <location>
        <position position="283"/>
    </location>
    <ligand>
        <name>ATP</name>
        <dbReference type="ChEBI" id="CHEBI:30616"/>
    </ligand>
</feature>
<dbReference type="HAMAP" id="MF_00453">
    <property type="entry name" value="PEPCK_ATP"/>
    <property type="match status" value="1"/>
</dbReference>
<evidence type="ECO:0000313" key="12">
    <source>
        <dbReference type="Proteomes" id="UP000267268"/>
    </source>
</evidence>
<feature type="binding site" evidence="10">
    <location>
        <begin position="234"/>
        <end position="242"/>
    </location>
    <ligand>
        <name>ATP</name>
        <dbReference type="ChEBI" id="CHEBI:30616"/>
    </ligand>
</feature>
<dbReference type="PANTHER" id="PTHR30031">
    <property type="entry name" value="PHOSPHOENOLPYRUVATE CARBOXYKINASE ATP"/>
    <property type="match status" value="1"/>
</dbReference>
<dbReference type="PIRSF" id="PIRSF006294">
    <property type="entry name" value="PEP_crbxkin"/>
    <property type="match status" value="1"/>
</dbReference>
<dbReference type="GO" id="GO:0005524">
    <property type="term" value="F:ATP binding"/>
    <property type="evidence" value="ECO:0007669"/>
    <property type="project" value="UniProtKB-UniRule"/>
</dbReference>
<accession>A0A3S9NZA6</accession>
<feature type="binding site" evidence="10">
    <location>
        <position position="320"/>
    </location>
    <ligand>
        <name>ATP</name>
        <dbReference type="ChEBI" id="CHEBI:30616"/>
    </ligand>
</feature>
<comment type="function">
    <text evidence="10">Involved in the gluconeogenesis. Catalyzes the conversion of oxaloacetate (OAA) to phosphoenolpyruvate (PEP) through direct phosphoryl transfer between the nucleoside triphosphate and OAA.</text>
</comment>
<keyword evidence="6 10" id="KW-0210">Decarboxylase</keyword>
<comment type="catalytic activity">
    <reaction evidence="9 10">
        <text>oxaloacetate + ATP = phosphoenolpyruvate + ADP + CO2</text>
        <dbReference type="Rhea" id="RHEA:18617"/>
        <dbReference type="ChEBI" id="CHEBI:16452"/>
        <dbReference type="ChEBI" id="CHEBI:16526"/>
        <dbReference type="ChEBI" id="CHEBI:30616"/>
        <dbReference type="ChEBI" id="CHEBI:58702"/>
        <dbReference type="ChEBI" id="CHEBI:456216"/>
        <dbReference type="EC" id="4.1.1.49"/>
    </reaction>
</comment>
<feature type="binding site" evidence="10">
    <location>
        <position position="56"/>
    </location>
    <ligand>
        <name>substrate</name>
    </ligand>
</feature>
<keyword evidence="7 10" id="KW-0067">ATP-binding</keyword>
<dbReference type="NCBIfam" id="NF006821">
    <property type="entry name" value="PRK09344.1-3"/>
    <property type="match status" value="1"/>
</dbReference>
<dbReference type="InterPro" id="IPR008210">
    <property type="entry name" value="PEP_carboxykinase_N"/>
</dbReference>
<dbReference type="NCBIfam" id="TIGR00224">
    <property type="entry name" value="pckA"/>
    <property type="match status" value="1"/>
</dbReference>
<evidence type="ECO:0000256" key="6">
    <source>
        <dbReference type="ARBA" id="ARBA00022793"/>
    </source>
</evidence>
<keyword evidence="12" id="KW-1185">Reference proteome</keyword>
<dbReference type="GO" id="GO:0006094">
    <property type="term" value="P:gluconeogenesis"/>
    <property type="evidence" value="ECO:0007669"/>
    <property type="project" value="UniProtKB-UniRule"/>
</dbReference>
<comment type="subcellular location">
    <subcellularLocation>
        <location evidence="10">Cytoplasm</location>
    </subcellularLocation>
</comment>
<comment type="pathway">
    <text evidence="1 10">Carbohydrate biosynthesis; gluconeogenesis.</text>
</comment>
<evidence type="ECO:0000256" key="5">
    <source>
        <dbReference type="ARBA" id="ARBA00022741"/>
    </source>
</evidence>
<dbReference type="PROSITE" id="PS00532">
    <property type="entry name" value="PEPCK_ATP"/>
    <property type="match status" value="1"/>
</dbReference>
<gene>
    <name evidence="10 11" type="primary">pckA</name>
    <name evidence="11" type="ORF">EI427_03210</name>
</gene>
<dbReference type="PANTHER" id="PTHR30031:SF0">
    <property type="entry name" value="PHOSPHOENOLPYRUVATE CARBOXYKINASE (ATP)"/>
    <property type="match status" value="1"/>
</dbReference>
<dbReference type="GO" id="GO:0004612">
    <property type="term" value="F:phosphoenolpyruvate carboxykinase (ATP) activity"/>
    <property type="evidence" value="ECO:0007669"/>
    <property type="project" value="UniProtKB-UniRule"/>
</dbReference>
<evidence type="ECO:0000256" key="1">
    <source>
        <dbReference type="ARBA" id="ARBA00004742"/>
    </source>
</evidence>
<feature type="binding site" evidence="10">
    <location>
        <position position="199"/>
    </location>
    <ligand>
        <name>substrate</name>
    </ligand>
</feature>
<dbReference type="UniPathway" id="UPA00138"/>
<name>A0A3S9NZA6_9BACT</name>
<evidence type="ECO:0000256" key="10">
    <source>
        <dbReference type="HAMAP-Rule" id="MF_00453"/>
    </source>
</evidence>
<evidence type="ECO:0000313" key="11">
    <source>
        <dbReference type="EMBL" id="AZQ61263.1"/>
    </source>
</evidence>
<dbReference type="NCBIfam" id="NF006820">
    <property type="entry name" value="PRK09344.1-2"/>
    <property type="match status" value="1"/>
</dbReference>
<organism evidence="11 12">
    <name type="scientific">Flammeovirga pectinis</name>
    <dbReference type="NCBI Taxonomy" id="2494373"/>
    <lineage>
        <taxon>Bacteria</taxon>
        <taxon>Pseudomonadati</taxon>
        <taxon>Bacteroidota</taxon>
        <taxon>Cytophagia</taxon>
        <taxon>Cytophagales</taxon>
        <taxon>Flammeovirgaceae</taxon>
        <taxon>Flammeovirga</taxon>
    </lineage>
</organism>
<dbReference type="KEGG" id="fll:EI427_03210"/>
<dbReference type="FunFam" id="2.170.8.10:FF:000001">
    <property type="entry name" value="Phosphoenolpyruvate carboxykinase (ATP)"/>
    <property type="match status" value="1"/>
</dbReference>
<dbReference type="InterPro" id="IPR013035">
    <property type="entry name" value="PEP_carboxykinase_C"/>
</dbReference>
<feature type="binding site" evidence="10">
    <location>
        <position position="218"/>
    </location>
    <ligand>
        <name>ATP</name>
        <dbReference type="ChEBI" id="CHEBI:30616"/>
    </ligand>
</feature>
<dbReference type="InterPro" id="IPR015994">
    <property type="entry name" value="PEPCK_ATP_CS"/>
</dbReference>
<dbReference type="SUPFAM" id="SSF68923">
    <property type="entry name" value="PEP carboxykinase N-terminal domain"/>
    <property type="match status" value="1"/>
</dbReference>
<sequence>MMTETHKLAGKLLSQSKRVNKDLSVAELVAEAINNGEGVLNSTGAIMCDTGKFTGRSPQDRFIVKDDYTTDRVWWGNINKPFPQDKFNGLANKMVDYLLDNQKLYVNNVYAGADPAYRIKVRVVTPLASVSHFVNNMFIVPTAEELAAFGEPDYVVLQAPEYNANPEIDGTRQGNFSILNFGEKAALVGGSRYTGEIKKGIFSVLNALLVDQNVLPMHCSANEGVDGDSAVFFGLSGTGKTTLSADPKRNLIGDDEHGWSDNGIYNFEGGCYAKTIDLSRENEPEIWDAIKFGATLENTRFFPGTTVVDYANVSITENTRVSYPIDHIENAKIPSVSETHPRNIFFLTCDAYGVLPAISKLTKEQAMYHFMSGYTAKVAGTEAGITEPTPTFSACFGAPFMPLHPSVYAMKLGEKMTEHNTNIWLINTGWSNGPSDKVGRTKLKYTRAMITAALEGKLDNIEFVEHPVFGVQVPTQVEGVPTEALDAKASWALGGFEGYEETAAKLANKFVDNFKKFEEGLEDKAILEGAPKVGVKA</sequence>
<feature type="binding site" evidence="10">
    <location>
        <position position="446"/>
    </location>
    <ligand>
        <name>ATP</name>
        <dbReference type="ChEBI" id="CHEBI:30616"/>
    </ligand>
</feature>
<evidence type="ECO:0000256" key="8">
    <source>
        <dbReference type="ARBA" id="ARBA00023239"/>
    </source>
</evidence>
<keyword evidence="10" id="KW-0963">Cytoplasm</keyword>
<keyword evidence="4 10" id="KW-0312">Gluconeogenesis</keyword>
<dbReference type="SUPFAM" id="SSF53795">
    <property type="entry name" value="PEP carboxykinase-like"/>
    <property type="match status" value="1"/>
</dbReference>
<feature type="binding site" evidence="10">
    <location>
        <position position="218"/>
    </location>
    <ligand>
        <name>Mn(2+)</name>
        <dbReference type="ChEBI" id="CHEBI:29035"/>
    </ligand>
</feature>
<evidence type="ECO:0000256" key="3">
    <source>
        <dbReference type="ARBA" id="ARBA00012363"/>
    </source>
</evidence>
<keyword evidence="10" id="KW-0479">Metal-binding</keyword>
<keyword evidence="5 10" id="KW-0547">Nucleotide-binding</keyword>
<comment type="cofactor">
    <cofactor evidence="10">
        <name>Mn(2+)</name>
        <dbReference type="ChEBI" id="CHEBI:29035"/>
    </cofactor>
    <text evidence="10">Binds 1 Mn(2+) ion per subunit.</text>
</comment>
<evidence type="ECO:0000256" key="2">
    <source>
        <dbReference type="ARBA" id="ARBA00006052"/>
    </source>
</evidence>
<feature type="binding site" evidence="10">
    <location>
        <position position="199"/>
    </location>
    <ligand>
        <name>Mn(2+)</name>
        <dbReference type="ChEBI" id="CHEBI:29035"/>
    </ligand>
</feature>
<keyword evidence="8 10" id="KW-0456">Lyase</keyword>
<dbReference type="GO" id="GO:0016301">
    <property type="term" value="F:kinase activity"/>
    <property type="evidence" value="ECO:0007669"/>
    <property type="project" value="UniProtKB-KW"/>
</dbReference>
<evidence type="ECO:0000256" key="7">
    <source>
        <dbReference type="ARBA" id="ARBA00022840"/>
    </source>
</evidence>
<keyword evidence="11" id="KW-0808">Transferase</keyword>
<keyword evidence="10" id="KW-0464">Manganese</keyword>
<feature type="binding site" evidence="10">
    <location>
        <position position="199"/>
    </location>
    <ligand>
        <name>ATP</name>
        <dbReference type="ChEBI" id="CHEBI:30616"/>
    </ligand>
</feature>
<protein>
    <recommendedName>
        <fullName evidence="3 10">Phosphoenolpyruvate carboxykinase (ATP)</fullName>
        <shortName evidence="10">PCK</shortName>
        <shortName evidence="10">PEP carboxykinase</shortName>
        <shortName evidence="10">PEPCK</shortName>
        <ecNumber evidence="3 10">4.1.1.49</ecNumber>
    </recommendedName>
</protein>
<evidence type="ECO:0000256" key="9">
    <source>
        <dbReference type="ARBA" id="ARBA00047371"/>
    </source>
</evidence>
<dbReference type="EC" id="4.1.1.49" evidence="3 10"/>
<feature type="binding site" evidence="10">
    <location>
        <position position="193"/>
    </location>
    <ligand>
        <name>substrate</name>
    </ligand>
</feature>
<dbReference type="Gene3D" id="2.170.8.10">
    <property type="entry name" value="Phosphoenolpyruvate Carboxykinase, domain 2"/>
    <property type="match status" value="1"/>
</dbReference>
<comment type="caution">
    <text evidence="10">Lacks conserved residue(s) required for the propagation of feature annotation.</text>
</comment>
<proteinExistence type="inferred from homology"/>
<evidence type="ECO:0000256" key="4">
    <source>
        <dbReference type="ARBA" id="ARBA00022432"/>
    </source>
</evidence>
<feature type="binding site" evidence="10">
    <location>
        <position position="255"/>
    </location>
    <ligand>
        <name>Mn(2+)</name>
        <dbReference type="ChEBI" id="CHEBI:29035"/>
    </ligand>
</feature>
<keyword evidence="11" id="KW-0670">Pyruvate</keyword>
<dbReference type="OrthoDB" id="9806325at2"/>
<dbReference type="EMBL" id="CP034562">
    <property type="protein sequence ID" value="AZQ61263.1"/>
    <property type="molecule type" value="Genomic_DNA"/>
</dbReference>
<dbReference type="CDD" id="cd00484">
    <property type="entry name" value="PEPCK_ATP"/>
    <property type="match status" value="1"/>
</dbReference>
<dbReference type="Gene3D" id="3.40.449.10">
    <property type="entry name" value="Phosphoenolpyruvate Carboxykinase, domain 1"/>
    <property type="match status" value="1"/>
</dbReference>
<dbReference type="Proteomes" id="UP000267268">
    <property type="component" value="Chromosome 1"/>
</dbReference>
<dbReference type="GO" id="GO:0005829">
    <property type="term" value="C:cytosol"/>
    <property type="evidence" value="ECO:0007669"/>
    <property type="project" value="TreeGrafter"/>
</dbReference>
<reference evidence="11 12" key="1">
    <citation type="submission" date="2018-12" db="EMBL/GenBank/DDBJ databases">
        <title>Flammeovirga pectinis sp. nov., isolated from the gut of the Korean scallop, Patinopecten yessoensis.</title>
        <authorList>
            <person name="Bae J.-W."/>
            <person name="Jeong Y.-S."/>
            <person name="Kang W."/>
        </authorList>
    </citation>
    <scope>NUCLEOTIDE SEQUENCE [LARGE SCALE GENOMIC DNA]</scope>
    <source>
        <strain evidence="11 12">L12M1</strain>
    </source>
</reference>
<dbReference type="GO" id="GO:0046872">
    <property type="term" value="F:metal ion binding"/>
    <property type="evidence" value="ECO:0007669"/>
    <property type="project" value="UniProtKB-KW"/>
</dbReference>
<dbReference type="RefSeq" id="WP_126611555.1">
    <property type="nucleotide sequence ID" value="NZ_CP034562.1"/>
</dbReference>
<comment type="similarity">
    <text evidence="2 10">Belongs to the phosphoenolpyruvate carboxykinase (ATP) family.</text>
</comment>
<dbReference type="AlphaFoldDB" id="A0A3S9NZA6"/>